<dbReference type="InterPro" id="IPR011044">
    <property type="entry name" value="Quino_amine_DH_bsu"/>
</dbReference>
<evidence type="ECO:0000313" key="2">
    <source>
        <dbReference type="Proteomes" id="UP000249340"/>
    </source>
</evidence>
<dbReference type="KEGG" id="stri:C7M71_025560"/>
<dbReference type="Gene3D" id="2.130.10.10">
    <property type="entry name" value="YVTN repeat-like/Quinoprotein amine dehydrogenase"/>
    <property type="match status" value="1"/>
</dbReference>
<gene>
    <name evidence="1" type="ORF">C7M71_025560</name>
</gene>
<proteinExistence type="predicted"/>
<reference evidence="2" key="1">
    <citation type="submission" date="2018-07" db="EMBL/GenBank/DDBJ databases">
        <title>Streptacidiphilus bronchialis DSM 106435 chromosome.</title>
        <authorList>
            <person name="Batra D."/>
            <person name="Gulvik C.A."/>
        </authorList>
    </citation>
    <scope>NUCLEOTIDE SEQUENCE [LARGE SCALE GENOMIC DNA]</scope>
    <source>
        <strain evidence="2">DSM 106435</strain>
    </source>
</reference>
<dbReference type="OrthoDB" id="3443514at2"/>
<dbReference type="RefSeq" id="WP_114914563.1">
    <property type="nucleotide sequence ID" value="NZ_CP031264.1"/>
</dbReference>
<dbReference type="SUPFAM" id="SSF50969">
    <property type="entry name" value="YVTN repeat-like/Quinoprotein amine dehydrogenase"/>
    <property type="match status" value="1"/>
</dbReference>
<evidence type="ECO:0000313" key="1">
    <source>
        <dbReference type="EMBL" id="AXI80263.1"/>
    </source>
</evidence>
<accession>A0A345T2Q8</accession>
<organism evidence="1 2">
    <name type="scientific">Peterkaempfera bronchialis</name>
    <dbReference type="NCBI Taxonomy" id="2126346"/>
    <lineage>
        <taxon>Bacteria</taxon>
        <taxon>Bacillati</taxon>
        <taxon>Actinomycetota</taxon>
        <taxon>Actinomycetes</taxon>
        <taxon>Kitasatosporales</taxon>
        <taxon>Streptomycetaceae</taxon>
        <taxon>Peterkaempfera</taxon>
    </lineage>
</organism>
<dbReference type="Proteomes" id="UP000249340">
    <property type="component" value="Chromosome"/>
</dbReference>
<keyword evidence="2" id="KW-1185">Reference proteome</keyword>
<sequence length="770" mass="78125">MEERRIPPLRAGRRPAGRALLGWRQDDRAPRLCRVTGSPGSGRTHLLAWLAAACTDPATPHTQRVHSLLPAAGLTVRSATWLMAAQLNVPARTPGDLVAALEQDARTTVVCVADLHLAGGPGLPDEPQRLVSELLDPLLALPHLRMVVDAATGSALADAFTAVADPAVLDLDDPQWTDRERFAAWYAASTRGHSAFTADQVYPNPGLALLAARTPQAPSSAGDAAAGAVGAEAAASAKAVDAEAAAGAVGAETAGTAAGGAEAEAVCRAWWAAVPENARAAVAALAAVDRPIGLDAWTALYGEAEAVREAARWLPAATPAADGWWLRPLPLPSVVAATEPDHTAAVRSLARTVPRADGGGPDLPSADPDRLSLLLTHTLLAGNSGELLSDPAFLVHAHPVAVTAALEAGTPNAALAAAWHAAGPALVEQDDPAVRAAVLRTRLLGRDDTAAERLAPTAAGAGWQAQWAQWRPAAGSAGRWPGPVAAAAAGTGPYAGQLLLADPTGAVRILSAADGHPTGRIAVPEPRPLRSLACAPGGSVVLLDVWGVPEVLAPADQGAQVGARIQAAFDAAAPATATAAPAAAAGSGVPAGLEPYHLTAALDLLRQRAAAELSAVACLAGLPSEPPAVGDVEGRVHWREERHRLHRGPVTALSGVALPADAPVGQGVPLLVSGGLDGCVRLWGPGADPMPEPWDARPCPVTAVAAVAIDRGLVVAAAWADGLLRVRRLDDVGTELDLRLGCPVTALVLSGDAQLVAGTPDGVAALRISG</sequence>
<name>A0A345T2Q8_9ACTN</name>
<protein>
    <submittedName>
        <fullName evidence="1">Uncharacterized protein</fullName>
    </submittedName>
</protein>
<dbReference type="EMBL" id="CP031264">
    <property type="protein sequence ID" value="AXI80263.1"/>
    <property type="molecule type" value="Genomic_DNA"/>
</dbReference>
<dbReference type="AlphaFoldDB" id="A0A345T2Q8"/>
<dbReference type="InterPro" id="IPR015943">
    <property type="entry name" value="WD40/YVTN_repeat-like_dom_sf"/>
</dbReference>